<comment type="caution">
    <text evidence="1">The sequence shown here is derived from an EMBL/GenBank/DDBJ whole genome shotgun (WGS) entry which is preliminary data.</text>
</comment>
<sequence>MSTDWAADVKKYDPQADDKVIAGIVHYCGIALQHRDSSLISFSDPKELETVKSHFLKKKLELTNPEPELDAALAEVAKIMKADHTRNRVTVYYLLAKHFGKISKFG</sequence>
<organism evidence="1 2">
    <name type="scientific">Acidocella aromatica</name>
    <dbReference type="NCBI Taxonomy" id="1303579"/>
    <lineage>
        <taxon>Bacteria</taxon>
        <taxon>Pseudomonadati</taxon>
        <taxon>Pseudomonadota</taxon>
        <taxon>Alphaproteobacteria</taxon>
        <taxon>Acetobacterales</taxon>
        <taxon>Acidocellaceae</taxon>
        <taxon>Acidocella</taxon>
    </lineage>
</organism>
<dbReference type="InterPro" id="IPR021274">
    <property type="entry name" value="DUF2853"/>
</dbReference>
<dbReference type="Proteomes" id="UP000553706">
    <property type="component" value="Unassembled WGS sequence"/>
</dbReference>
<accession>A0A840VDL4</accession>
<dbReference type="EMBL" id="JACHFJ010000009">
    <property type="protein sequence ID" value="MBB5373794.1"/>
    <property type="molecule type" value="Genomic_DNA"/>
</dbReference>
<keyword evidence="2" id="KW-1185">Reference proteome</keyword>
<reference evidence="1 2" key="1">
    <citation type="submission" date="2020-08" db="EMBL/GenBank/DDBJ databases">
        <title>Genomic Encyclopedia of Type Strains, Phase IV (KMG-IV): sequencing the most valuable type-strain genomes for metagenomic binning, comparative biology and taxonomic classification.</title>
        <authorList>
            <person name="Goeker M."/>
        </authorList>
    </citation>
    <scope>NUCLEOTIDE SEQUENCE [LARGE SCALE GENOMIC DNA]</scope>
    <source>
        <strain evidence="1 2">DSM 27026</strain>
    </source>
</reference>
<dbReference type="Pfam" id="PF11015">
    <property type="entry name" value="DUF2853"/>
    <property type="match status" value="1"/>
</dbReference>
<evidence type="ECO:0000313" key="1">
    <source>
        <dbReference type="EMBL" id="MBB5373794.1"/>
    </source>
</evidence>
<gene>
    <name evidence="1" type="ORF">HNP71_002059</name>
</gene>
<dbReference type="AlphaFoldDB" id="A0A840VDL4"/>
<dbReference type="Gene3D" id="1.10.238.120">
    <property type="entry name" value="Jann4075-like"/>
    <property type="match status" value="1"/>
</dbReference>
<dbReference type="RefSeq" id="WP_183266811.1">
    <property type="nucleotide sequence ID" value="NZ_JACHFJ010000009.1"/>
</dbReference>
<proteinExistence type="predicted"/>
<evidence type="ECO:0000313" key="2">
    <source>
        <dbReference type="Proteomes" id="UP000553706"/>
    </source>
</evidence>
<dbReference type="SUPFAM" id="SSF158587">
    <property type="entry name" value="Jann4075-like"/>
    <property type="match status" value="1"/>
</dbReference>
<name>A0A840VDL4_9PROT</name>
<protein>
    <submittedName>
        <fullName evidence="1">3-dehydroquinate synthetase</fullName>
    </submittedName>
</protein>
<dbReference type="InterPro" id="IPR023154">
    <property type="entry name" value="Jann4075-like_sf"/>
</dbReference>